<dbReference type="Gene3D" id="1.25.10.10">
    <property type="entry name" value="Leucine-rich Repeat Variant"/>
    <property type="match status" value="1"/>
</dbReference>
<evidence type="ECO:0000313" key="2">
    <source>
        <dbReference type="EMBL" id="KAF0909264.1"/>
    </source>
</evidence>
<accession>A0A6G1DAU6</accession>
<keyword evidence="1" id="KW-0732">Signal</keyword>
<feature type="signal peptide" evidence="1">
    <location>
        <begin position="1"/>
        <end position="33"/>
    </location>
</feature>
<dbReference type="GO" id="GO:0005737">
    <property type="term" value="C:cytoplasm"/>
    <property type="evidence" value="ECO:0007669"/>
    <property type="project" value="TreeGrafter"/>
</dbReference>
<dbReference type="EMBL" id="SPHZ02000007">
    <property type="protein sequence ID" value="KAF0909264.1"/>
    <property type="molecule type" value="Genomic_DNA"/>
</dbReference>
<proteinExistence type="predicted"/>
<feature type="chain" id="PRO_5026347125" description="DUF4220 domain-containing protein" evidence="1">
    <location>
        <begin position="34"/>
        <end position="152"/>
    </location>
</feature>
<sequence length="152" mass="16434">MVHALNHGAHDPSACLAANQWLLGLQWLPLVWAVATSLLASPDPAPPVDLLFFAAQMLRRKIQCPIGGLRLLVAHLLDALLLTMGRFCLSPPWLLKQILVLTTLVLRAEDGVDGLFARIRHLPDAAVELLTAALASRSYQGGVSSLPGPRNR</sequence>
<organism evidence="2 3">
    <name type="scientific">Oryza meyeriana var. granulata</name>
    <dbReference type="NCBI Taxonomy" id="110450"/>
    <lineage>
        <taxon>Eukaryota</taxon>
        <taxon>Viridiplantae</taxon>
        <taxon>Streptophyta</taxon>
        <taxon>Embryophyta</taxon>
        <taxon>Tracheophyta</taxon>
        <taxon>Spermatophyta</taxon>
        <taxon>Magnoliopsida</taxon>
        <taxon>Liliopsida</taxon>
        <taxon>Poales</taxon>
        <taxon>Poaceae</taxon>
        <taxon>BOP clade</taxon>
        <taxon>Oryzoideae</taxon>
        <taxon>Oryzeae</taxon>
        <taxon>Oryzinae</taxon>
        <taxon>Oryza</taxon>
        <taxon>Oryza meyeriana</taxon>
    </lineage>
</organism>
<keyword evidence="3" id="KW-1185">Reference proteome</keyword>
<dbReference type="Proteomes" id="UP000479710">
    <property type="component" value="Unassembled WGS sequence"/>
</dbReference>
<dbReference type="GO" id="GO:0006606">
    <property type="term" value="P:protein import into nucleus"/>
    <property type="evidence" value="ECO:0007669"/>
    <property type="project" value="TreeGrafter"/>
</dbReference>
<comment type="caution">
    <text evidence="2">The sequence shown here is derived from an EMBL/GenBank/DDBJ whole genome shotgun (WGS) entry which is preliminary data.</text>
</comment>
<evidence type="ECO:0000256" key="1">
    <source>
        <dbReference type="SAM" id="SignalP"/>
    </source>
</evidence>
<evidence type="ECO:0000313" key="3">
    <source>
        <dbReference type="Proteomes" id="UP000479710"/>
    </source>
</evidence>
<dbReference type="PANTHER" id="PTHR12363:SF44">
    <property type="entry name" value="ARM REPEAT SUPERFAMILY PROTEIN"/>
    <property type="match status" value="1"/>
</dbReference>
<reference evidence="2 3" key="1">
    <citation type="submission" date="2019-11" db="EMBL/GenBank/DDBJ databases">
        <title>Whole genome sequence of Oryza granulata.</title>
        <authorList>
            <person name="Li W."/>
        </authorList>
    </citation>
    <scope>NUCLEOTIDE SEQUENCE [LARGE SCALE GENOMIC DNA]</scope>
    <source>
        <strain evidence="3">cv. Menghai</strain>
        <tissue evidence="2">Leaf</tissue>
    </source>
</reference>
<dbReference type="OrthoDB" id="435593at2759"/>
<dbReference type="AlphaFoldDB" id="A0A6G1DAU6"/>
<name>A0A6G1DAU6_9ORYZ</name>
<dbReference type="InterPro" id="IPR011989">
    <property type="entry name" value="ARM-like"/>
</dbReference>
<evidence type="ECO:0008006" key="4">
    <source>
        <dbReference type="Google" id="ProtNLM"/>
    </source>
</evidence>
<gene>
    <name evidence="2" type="ORF">E2562_032973</name>
</gene>
<dbReference type="PANTHER" id="PTHR12363">
    <property type="entry name" value="TRANSPORTIN 3 AND IMPORTIN 13"/>
    <property type="match status" value="1"/>
</dbReference>
<protein>
    <recommendedName>
        <fullName evidence="4">DUF4220 domain-containing protein</fullName>
    </recommendedName>
</protein>
<dbReference type="InterPro" id="IPR051345">
    <property type="entry name" value="Importin_beta-like_NTR"/>
</dbReference>